<feature type="transmembrane region" description="Helical" evidence="6">
    <location>
        <begin position="446"/>
        <end position="466"/>
    </location>
</feature>
<proteinExistence type="predicted"/>
<feature type="transmembrane region" description="Helical" evidence="6">
    <location>
        <begin position="63"/>
        <end position="90"/>
    </location>
</feature>
<accession>A0A6A1IEW9</accession>
<gene>
    <name evidence="8" type="ORF">F2Y51_10810</name>
    <name evidence="7" type="ORF">F2Y58_01005</name>
</gene>
<feature type="transmembrane region" description="Helical" evidence="6">
    <location>
        <begin position="136"/>
        <end position="157"/>
    </location>
</feature>
<dbReference type="PANTHER" id="PTHR30250:SF26">
    <property type="entry name" value="PSMA PROTEIN"/>
    <property type="match status" value="1"/>
</dbReference>
<feature type="transmembrane region" description="Helical" evidence="6">
    <location>
        <begin position="382"/>
        <end position="401"/>
    </location>
</feature>
<reference evidence="9 10" key="1">
    <citation type="journal article" date="2019" name="Nat. Med.">
        <title>A library of human gut bacterial isolates paired with longitudinal multiomics data enables mechanistic microbiome research.</title>
        <authorList>
            <person name="Poyet M."/>
            <person name="Groussin M."/>
            <person name="Gibbons S.M."/>
            <person name="Avila-Pacheco J."/>
            <person name="Jiang X."/>
            <person name="Kearney S.M."/>
            <person name="Perrotta A.R."/>
            <person name="Berdy B."/>
            <person name="Zhao S."/>
            <person name="Lieberman T.D."/>
            <person name="Swanson P.K."/>
            <person name="Smith M."/>
            <person name="Roesemann S."/>
            <person name="Alexander J.E."/>
            <person name="Rich S.A."/>
            <person name="Livny J."/>
            <person name="Vlamakis H."/>
            <person name="Clish C."/>
            <person name="Bullock K."/>
            <person name="Deik A."/>
            <person name="Scott J."/>
            <person name="Pierce K.A."/>
            <person name="Xavier R.J."/>
            <person name="Alm E.J."/>
        </authorList>
    </citation>
    <scope>NUCLEOTIDE SEQUENCE [LARGE SCALE GENOMIC DNA]</scope>
    <source>
        <strain evidence="7 10">BIOML-A1</strain>
        <strain evidence="8 9">BIOML-A4</strain>
    </source>
</reference>
<evidence type="ECO:0000256" key="6">
    <source>
        <dbReference type="SAM" id="Phobius"/>
    </source>
</evidence>
<comment type="subcellular location">
    <subcellularLocation>
        <location evidence="1">Cell membrane</location>
        <topology evidence="1">Multi-pass membrane protein</topology>
    </subcellularLocation>
</comment>
<dbReference type="GO" id="GO:0005886">
    <property type="term" value="C:plasma membrane"/>
    <property type="evidence" value="ECO:0007669"/>
    <property type="project" value="UniProtKB-SubCell"/>
</dbReference>
<evidence type="ECO:0000313" key="7">
    <source>
        <dbReference type="EMBL" id="KAA5400784.1"/>
    </source>
</evidence>
<keyword evidence="5 6" id="KW-0472">Membrane</keyword>
<evidence type="ECO:0000313" key="8">
    <source>
        <dbReference type="EMBL" id="KAA5404970.1"/>
    </source>
</evidence>
<evidence type="ECO:0000256" key="5">
    <source>
        <dbReference type="ARBA" id="ARBA00023136"/>
    </source>
</evidence>
<keyword evidence="3 6" id="KW-0812">Transmembrane</keyword>
<dbReference type="EMBL" id="VVYY01000001">
    <property type="protein sequence ID" value="KAA5400784.1"/>
    <property type="molecule type" value="Genomic_DNA"/>
</dbReference>
<feature type="transmembrane region" description="Helical" evidence="6">
    <location>
        <begin position="163"/>
        <end position="184"/>
    </location>
</feature>
<evidence type="ECO:0000256" key="4">
    <source>
        <dbReference type="ARBA" id="ARBA00022989"/>
    </source>
</evidence>
<feature type="transmembrane region" description="Helical" evidence="6">
    <location>
        <begin position="413"/>
        <end position="434"/>
    </location>
</feature>
<evidence type="ECO:0000313" key="9">
    <source>
        <dbReference type="Proteomes" id="UP000441162"/>
    </source>
</evidence>
<feature type="transmembrane region" description="Helical" evidence="6">
    <location>
        <begin position="20"/>
        <end position="42"/>
    </location>
</feature>
<keyword evidence="4 6" id="KW-1133">Transmembrane helix</keyword>
<evidence type="ECO:0000313" key="10">
    <source>
        <dbReference type="Proteomes" id="UP000481616"/>
    </source>
</evidence>
<dbReference type="PANTHER" id="PTHR30250">
    <property type="entry name" value="PST FAMILY PREDICTED COLANIC ACID TRANSPORTER"/>
    <property type="match status" value="1"/>
</dbReference>
<feature type="transmembrane region" description="Helical" evidence="6">
    <location>
        <begin position="106"/>
        <end position="129"/>
    </location>
</feature>
<feature type="transmembrane region" description="Helical" evidence="6">
    <location>
        <begin position="328"/>
        <end position="350"/>
    </location>
</feature>
<dbReference type="EMBL" id="VVZA01000008">
    <property type="protein sequence ID" value="KAA5404970.1"/>
    <property type="molecule type" value="Genomic_DNA"/>
</dbReference>
<dbReference type="Proteomes" id="UP000441162">
    <property type="component" value="Unassembled WGS sequence"/>
</dbReference>
<organism evidence="8 9">
    <name type="scientific">Phocaeicola dorei</name>
    <dbReference type="NCBI Taxonomy" id="357276"/>
    <lineage>
        <taxon>Bacteria</taxon>
        <taxon>Pseudomonadati</taxon>
        <taxon>Bacteroidota</taxon>
        <taxon>Bacteroidia</taxon>
        <taxon>Bacteroidales</taxon>
        <taxon>Bacteroidaceae</taxon>
        <taxon>Phocaeicola</taxon>
    </lineage>
</organism>
<feature type="transmembrane region" description="Helical" evidence="6">
    <location>
        <begin position="293"/>
        <end position="316"/>
    </location>
</feature>
<dbReference type="InterPro" id="IPR050833">
    <property type="entry name" value="Poly_Biosynth_Transport"/>
</dbReference>
<evidence type="ECO:0000256" key="1">
    <source>
        <dbReference type="ARBA" id="ARBA00004651"/>
    </source>
</evidence>
<evidence type="ECO:0000256" key="2">
    <source>
        <dbReference type="ARBA" id="ARBA00022475"/>
    </source>
</evidence>
<dbReference type="RefSeq" id="WP_130053571.1">
    <property type="nucleotide sequence ID" value="NZ_RCXK01000001.1"/>
</dbReference>
<evidence type="ECO:0000256" key="3">
    <source>
        <dbReference type="ARBA" id="ARBA00022692"/>
    </source>
</evidence>
<name>A0A6A1IEW9_9BACT</name>
<keyword evidence="2" id="KW-1003">Cell membrane</keyword>
<feature type="transmembrane region" description="Helical" evidence="6">
    <location>
        <begin position="357"/>
        <end position="376"/>
    </location>
</feature>
<protein>
    <submittedName>
        <fullName evidence="8">Lipopolysaccharide biosynthesis protein</fullName>
    </submittedName>
</protein>
<sequence>MGISLYTSRIILQTLGVTDFGLYNVVGGVITMFTFISASVTSTIQRFLTYEIGRNDIRKINSVLSVSLFVFFIISLVILLLAETIGLWFVNTKLVVPFDRLVAVTWIYQTTIAICVVSLFTQTFSALIIAYERMDVFSYISIFESVARLGVALLISYTVLDKLILYGNLLLLVSILSLILYVLYIRIKLNHIKFNLWSTDKLLLKQMWSFACWNLLGGTAFVCETQGVNILLNLFFGPLINTARAIAVQVEGVARNFVNNFQTAMNPQIMKASSVNDYERQFNLINYSSKYSFYLTLLIILPLTLNIDGILDLWLVEYPESTPYFVQLSLATVLMTSLATPLIVAILAIGNIRNYQIWVGGLTISIIIFDYIVLKKGGQPHVVYYCSIIMTSICQVVRLRFYHRLSGYGYGEYMRCVVLPISIVLLMSVASSLLLDIKDGTAIMEIFINSVISDTIVVFAILLFGLNKFERQIIKEKVKALIVQ</sequence>
<dbReference type="Proteomes" id="UP000481616">
    <property type="component" value="Unassembled WGS sequence"/>
</dbReference>
<dbReference type="AlphaFoldDB" id="A0A6A1IEW9"/>
<comment type="caution">
    <text evidence="8">The sequence shown here is derived from an EMBL/GenBank/DDBJ whole genome shotgun (WGS) entry which is preliminary data.</text>
</comment>